<keyword evidence="4" id="KW-0997">Cell inner membrane</keyword>
<dbReference type="AlphaFoldDB" id="A0A090DJS4"/>
<sequence length="332" mass="33152">MTDAAMEISGVNRNDRFTRGSRLVDMLSKAGLALAILAVVLYGSFASPAFFTAGNLLNVLTSMSIVGIVVVGMTFVLVVGGLADLSVPATIACGAILSLGLQPLIGPVPAFALAVALAGLIGLLNGVLVGYVGINPIIATLGVGTIGLGIVQAAVGGVIVYGSNTASAEFAKGRLLGIPVVVLIFLAIALIGHFVLSRSFWGRWTLATGGNYSAAEASAVPVKAVKAGAFVITALASGISGGLLGLTLQSARPLIGSGYEFSAITAVVVGGVSIIGGFGSVPRAVAGLVFVQLLTNVMVLQGVRTPVQGFVLGILIVGAVGMDAALRKRGVA</sequence>
<dbReference type="PANTHER" id="PTHR32196">
    <property type="entry name" value="ABC TRANSPORTER PERMEASE PROTEIN YPHD-RELATED-RELATED"/>
    <property type="match status" value="1"/>
</dbReference>
<feature type="transmembrane region" description="Helical" evidence="8">
    <location>
        <begin position="227"/>
        <end position="246"/>
    </location>
</feature>
<gene>
    <name evidence="9" type="ORF">MPL3356_150043</name>
</gene>
<name>A0A090DJS4_MESPL</name>
<evidence type="ECO:0000256" key="3">
    <source>
        <dbReference type="ARBA" id="ARBA00022475"/>
    </source>
</evidence>
<keyword evidence="5 8" id="KW-0812">Transmembrane</keyword>
<dbReference type="CDD" id="cd06579">
    <property type="entry name" value="TM_PBP1_transp_AraH_like"/>
    <property type="match status" value="1"/>
</dbReference>
<evidence type="ECO:0000256" key="8">
    <source>
        <dbReference type="SAM" id="Phobius"/>
    </source>
</evidence>
<keyword evidence="3" id="KW-1003">Cell membrane</keyword>
<dbReference type="PANTHER" id="PTHR32196:SF21">
    <property type="entry name" value="ABC TRANSPORTER PERMEASE PROTEIN YPHD-RELATED"/>
    <property type="match status" value="1"/>
</dbReference>
<reference evidence="10" key="1">
    <citation type="submission" date="2014-08" db="EMBL/GenBank/DDBJ databases">
        <authorList>
            <person name="Moulin L."/>
        </authorList>
    </citation>
    <scope>NUCLEOTIDE SEQUENCE [LARGE SCALE GENOMIC DNA]</scope>
</reference>
<feature type="transmembrane region" description="Helical" evidence="8">
    <location>
        <begin position="258"/>
        <end position="278"/>
    </location>
</feature>
<feature type="transmembrane region" description="Helical" evidence="8">
    <location>
        <begin position="85"/>
        <end position="105"/>
    </location>
</feature>
<evidence type="ECO:0000256" key="6">
    <source>
        <dbReference type="ARBA" id="ARBA00022989"/>
    </source>
</evidence>
<evidence type="ECO:0000256" key="1">
    <source>
        <dbReference type="ARBA" id="ARBA00004651"/>
    </source>
</evidence>
<feature type="transmembrane region" description="Helical" evidence="8">
    <location>
        <begin position="111"/>
        <end position="134"/>
    </location>
</feature>
<dbReference type="GO" id="GO:0022857">
    <property type="term" value="F:transmembrane transporter activity"/>
    <property type="evidence" value="ECO:0007669"/>
    <property type="project" value="InterPro"/>
</dbReference>
<organism evidence="9 10">
    <name type="scientific">Mesorhizobium plurifarium</name>
    <dbReference type="NCBI Taxonomy" id="69974"/>
    <lineage>
        <taxon>Bacteria</taxon>
        <taxon>Pseudomonadati</taxon>
        <taxon>Pseudomonadota</taxon>
        <taxon>Alphaproteobacteria</taxon>
        <taxon>Hyphomicrobiales</taxon>
        <taxon>Phyllobacteriaceae</taxon>
        <taxon>Mesorhizobium</taxon>
    </lineage>
</organism>
<feature type="transmembrane region" description="Helical" evidence="8">
    <location>
        <begin position="175"/>
        <end position="196"/>
    </location>
</feature>
<evidence type="ECO:0000313" key="9">
    <source>
        <dbReference type="EMBL" id="CDX13746.1"/>
    </source>
</evidence>
<dbReference type="Pfam" id="PF02653">
    <property type="entry name" value="BPD_transp_2"/>
    <property type="match status" value="1"/>
</dbReference>
<feature type="transmembrane region" description="Helical" evidence="8">
    <location>
        <begin position="56"/>
        <end position="78"/>
    </location>
</feature>
<evidence type="ECO:0000256" key="4">
    <source>
        <dbReference type="ARBA" id="ARBA00022519"/>
    </source>
</evidence>
<evidence type="ECO:0000313" key="10">
    <source>
        <dbReference type="Proteomes" id="UP000045285"/>
    </source>
</evidence>
<proteinExistence type="predicted"/>
<keyword evidence="10" id="KW-1185">Reference proteome</keyword>
<accession>A0A090DJS4</accession>
<keyword evidence="7 8" id="KW-0472">Membrane</keyword>
<feature type="transmembrane region" description="Helical" evidence="8">
    <location>
        <begin position="141"/>
        <end position="163"/>
    </location>
</feature>
<evidence type="ECO:0000256" key="5">
    <source>
        <dbReference type="ARBA" id="ARBA00022692"/>
    </source>
</evidence>
<comment type="subcellular location">
    <subcellularLocation>
        <location evidence="1">Cell membrane</location>
        <topology evidence="1">Multi-pass membrane protein</topology>
    </subcellularLocation>
</comment>
<evidence type="ECO:0000256" key="7">
    <source>
        <dbReference type="ARBA" id="ARBA00023136"/>
    </source>
</evidence>
<dbReference type="InterPro" id="IPR001851">
    <property type="entry name" value="ABC_transp_permease"/>
</dbReference>
<keyword evidence="2" id="KW-0813">Transport</keyword>
<dbReference type="STRING" id="69974.MPLDJ20_20512"/>
<feature type="transmembrane region" description="Helical" evidence="8">
    <location>
        <begin position="309"/>
        <end position="326"/>
    </location>
</feature>
<protein>
    <submittedName>
        <fullName evidence="9">Inner-membrane translocator</fullName>
    </submittedName>
</protein>
<dbReference type="EMBL" id="CCMZ01000007">
    <property type="protein sequence ID" value="CDX13746.1"/>
    <property type="molecule type" value="Genomic_DNA"/>
</dbReference>
<dbReference type="Proteomes" id="UP000045285">
    <property type="component" value="Unassembled WGS sequence"/>
</dbReference>
<dbReference type="GO" id="GO:0005886">
    <property type="term" value="C:plasma membrane"/>
    <property type="evidence" value="ECO:0007669"/>
    <property type="project" value="UniProtKB-SubCell"/>
</dbReference>
<evidence type="ECO:0000256" key="2">
    <source>
        <dbReference type="ARBA" id="ARBA00022448"/>
    </source>
</evidence>
<keyword evidence="6 8" id="KW-1133">Transmembrane helix</keyword>